<dbReference type="AlphaFoldDB" id="C9ZRM7"/>
<gene>
    <name evidence="1" type="ORF">TbgDal_VII2850</name>
</gene>
<sequence>MTPFLPSMNNQHPCAEVSCPIKLVSYYSALTLIFLSHFPTSLSTPMVLLPIYSSLIDTQHTESAEYKQIKKNVLSTTLFCGQTNLNPRDDAETTTRPHTAAQCIICRMMLA</sequence>
<dbReference type="Proteomes" id="UP000002316">
    <property type="component" value="Chromosome 7"/>
</dbReference>
<proteinExistence type="predicted"/>
<dbReference type="EMBL" id="FN554970">
    <property type="protein sequence ID" value="CBH12329.1"/>
    <property type="molecule type" value="Genomic_DNA"/>
</dbReference>
<evidence type="ECO:0000313" key="2">
    <source>
        <dbReference type="Proteomes" id="UP000002316"/>
    </source>
</evidence>
<name>C9ZRM7_TRYB9</name>
<protein>
    <submittedName>
        <fullName evidence="1">Uncharacterized protein</fullName>
    </submittedName>
</protein>
<evidence type="ECO:0000313" key="1">
    <source>
        <dbReference type="EMBL" id="CBH12329.1"/>
    </source>
</evidence>
<organism evidence="1 2">
    <name type="scientific">Trypanosoma brucei gambiense (strain MHOM/CI/86/DAL972)</name>
    <dbReference type="NCBI Taxonomy" id="679716"/>
    <lineage>
        <taxon>Eukaryota</taxon>
        <taxon>Discoba</taxon>
        <taxon>Euglenozoa</taxon>
        <taxon>Kinetoplastea</taxon>
        <taxon>Metakinetoplastina</taxon>
        <taxon>Trypanosomatida</taxon>
        <taxon>Trypanosomatidae</taxon>
        <taxon>Trypanosoma</taxon>
    </lineage>
</organism>
<accession>C9ZRM7</accession>
<dbReference type="RefSeq" id="XP_011774610.1">
    <property type="nucleotide sequence ID" value="XM_011776308.1"/>
</dbReference>
<dbReference type="GeneID" id="23862451"/>
<reference evidence="2" key="1">
    <citation type="journal article" date="2010" name="PLoS Negl. Trop. Dis.">
        <title>The genome sequence of Trypanosoma brucei gambiense, causative agent of chronic human african trypanosomiasis.</title>
        <authorList>
            <person name="Jackson A.P."/>
            <person name="Sanders M."/>
            <person name="Berry A."/>
            <person name="McQuillan J."/>
            <person name="Aslett M.A."/>
            <person name="Quail M.A."/>
            <person name="Chukualim B."/>
            <person name="Capewell P."/>
            <person name="MacLeod A."/>
            <person name="Melville S.E."/>
            <person name="Gibson W."/>
            <person name="Barry J.D."/>
            <person name="Berriman M."/>
            <person name="Hertz-Fowler C."/>
        </authorList>
    </citation>
    <scope>NUCLEOTIDE SEQUENCE [LARGE SCALE GENOMIC DNA]</scope>
    <source>
        <strain evidence="2">MHOM/CI/86/DAL972</strain>
    </source>
</reference>
<dbReference type="KEGG" id="tbg:TbgDal_VII2850"/>